<accession>A0ABW3PGJ4</accession>
<feature type="transmembrane region" description="Helical" evidence="1">
    <location>
        <begin position="21"/>
        <end position="42"/>
    </location>
</feature>
<sequence>MKINFDQNRRFNRPGYLLIESMISLIICTFAIWTIMTMINFVTRAFEDQTTNFYAFIDLLESDHFRFQIVKATNDDVLLYSPVTKKRYHMEQYQTMIRFTGNHLGHVPILINVQKVCWKKSAKGVTTSVTFKNGEKNIAYSKLPTTSKK</sequence>
<dbReference type="Proteomes" id="UP001597156">
    <property type="component" value="Unassembled WGS sequence"/>
</dbReference>
<reference evidence="3" key="1">
    <citation type="journal article" date="2019" name="Int. J. Syst. Evol. Microbiol.">
        <title>The Global Catalogue of Microorganisms (GCM) 10K type strain sequencing project: providing services to taxonomists for standard genome sequencing and annotation.</title>
        <authorList>
            <consortium name="The Broad Institute Genomics Platform"/>
            <consortium name="The Broad Institute Genome Sequencing Center for Infectious Disease"/>
            <person name="Wu L."/>
            <person name="Ma J."/>
        </authorList>
    </citation>
    <scope>NUCLEOTIDE SEQUENCE [LARGE SCALE GENOMIC DNA]</scope>
    <source>
        <strain evidence="3">CCUG 71848</strain>
    </source>
</reference>
<keyword evidence="1" id="KW-0472">Membrane</keyword>
<dbReference type="RefSeq" id="WP_121977356.1">
    <property type="nucleotide sequence ID" value="NZ_JBHTLH010000043.1"/>
</dbReference>
<name>A0ABW3PGJ4_9LACO</name>
<dbReference type="Pfam" id="PF15980">
    <property type="entry name" value="ComGF"/>
    <property type="match status" value="1"/>
</dbReference>
<evidence type="ECO:0000256" key="1">
    <source>
        <dbReference type="SAM" id="Phobius"/>
    </source>
</evidence>
<proteinExistence type="predicted"/>
<organism evidence="2 3">
    <name type="scientific">Lentilactobacillus raoultii</name>
    <dbReference type="NCBI Taxonomy" id="1987503"/>
    <lineage>
        <taxon>Bacteria</taxon>
        <taxon>Bacillati</taxon>
        <taxon>Bacillota</taxon>
        <taxon>Bacilli</taxon>
        <taxon>Lactobacillales</taxon>
        <taxon>Lactobacillaceae</taxon>
        <taxon>Lentilactobacillus</taxon>
    </lineage>
</organism>
<evidence type="ECO:0000313" key="2">
    <source>
        <dbReference type="EMBL" id="MFD1126379.1"/>
    </source>
</evidence>
<gene>
    <name evidence="2" type="ORF">ACFQ22_13620</name>
</gene>
<keyword evidence="1" id="KW-1133">Transmembrane helix</keyword>
<keyword evidence="1" id="KW-0812">Transmembrane</keyword>
<protein>
    <submittedName>
        <fullName evidence="2">Competence type IV pilus minor pilin ComGF</fullName>
    </submittedName>
</protein>
<dbReference type="InterPro" id="IPR016977">
    <property type="entry name" value="ComGF"/>
</dbReference>
<evidence type="ECO:0000313" key="3">
    <source>
        <dbReference type="Proteomes" id="UP001597156"/>
    </source>
</evidence>
<keyword evidence="3" id="KW-1185">Reference proteome</keyword>
<comment type="caution">
    <text evidence="2">The sequence shown here is derived from an EMBL/GenBank/DDBJ whole genome shotgun (WGS) entry which is preliminary data.</text>
</comment>
<dbReference type="EMBL" id="JBHTLH010000043">
    <property type="protein sequence ID" value="MFD1126379.1"/>
    <property type="molecule type" value="Genomic_DNA"/>
</dbReference>